<dbReference type="EMBL" id="CP058601">
    <property type="protein sequence ID" value="QLG50141.1"/>
    <property type="molecule type" value="Genomic_DNA"/>
</dbReference>
<dbReference type="AlphaFoldDB" id="A0A7D5KEE9"/>
<dbReference type="Proteomes" id="UP000509241">
    <property type="component" value="Chromosome"/>
</dbReference>
<dbReference type="KEGG" id="haly:HYG82_15400"/>
<reference evidence="2 3" key="1">
    <citation type="submission" date="2020-07" db="EMBL/GenBank/DDBJ databases">
        <authorList>
            <person name="Cui H."/>
        </authorList>
    </citation>
    <scope>NUCLEOTIDE SEQUENCE [LARGE SCALE GENOMIC DNA]</scope>
    <source>
        <strain evidence="2 3">YPL8</strain>
    </source>
</reference>
<accession>A0A7D5KEE9</accession>
<evidence type="ECO:0000313" key="2">
    <source>
        <dbReference type="EMBL" id="QLG50141.1"/>
    </source>
</evidence>
<keyword evidence="3" id="KW-1185">Reference proteome</keyword>
<dbReference type="RefSeq" id="WP_179262360.1">
    <property type="nucleotide sequence ID" value="NZ_CP058601.1"/>
</dbReference>
<dbReference type="GeneID" id="56034705"/>
<gene>
    <name evidence="2" type="ORF">HYG82_15400</name>
</gene>
<feature type="compositionally biased region" description="Polar residues" evidence="1">
    <location>
        <begin position="35"/>
        <end position="44"/>
    </location>
</feature>
<evidence type="ECO:0000313" key="3">
    <source>
        <dbReference type="Proteomes" id="UP000509241"/>
    </source>
</evidence>
<name>A0A7D5KEE9_9EURY</name>
<sequence length="105" mass="11002">MIRRRNRFGTILIVVITAGLLAAVVGTGAVAAAEEQSTTENDSMTVVEESANEATQDSTEITEQVDPDGAQSDALEDAFTALPEDPVAPLEDPFAAGLGWLDRLG</sequence>
<protein>
    <submittedName>
        <fullName evidence="2">Uncharacterized protein</fullName>
    </submittedName>
</protein>
<organism evidence="2 3">
    <name type="scientific">Natrinema halophilum</name>
    <dbReference type="NCBI Taxonomy" id="1699371"/>
    <lineage>
        <taxon>Archaea</taxon>
        <taxon>Methanobacteriati</taxon>
        <taxon>Methanobacteriota</taxon>
        <taxon>Stenosarchaea group</taxon>
        <taxon>Halobacteria</taxon>
        <taxon>Halobacteriales</taxon>
        <taxon>Natrialbaceae</taxon>
        <taxon>Natrinema</taxon>
    </lineage>
</organism>
<feature type="compositionally biased region" description="Polar residues" evidence="1">
    <location>
        <begin position="52"/>
        <end position="62"/>
    </location>
</feature>
<feature type="region of interest" description="Disordered" evidence="1">
    <location>
        <begin position="34"/>
        <end position="68"/>
    </location>
</feature>
<proteinExistence type="predicted"/>
<evidence type="ECO:0000256" key="1">
    <source>
        <dbReference type="SAM" id="MobiDB-lite"/>
    </source>
</evidence>